<dbReference type="CDD" id="cd04301">
    <property type="entry name" value="NAT_SF"/>
    <property type="match status" value="1"/>
</dbReference>
<gene>
    <name evidence="4" type="ORF">BFL40_10065</name>
    <name evidence="5" type="ORF">SAMN04515675_0725</name>
</gene>
<dbReference type="InterPro" id="IPR016181">
    <property type="entry name" value="Acyl_CoA_acyltransferase"/>
</dbReference>
<evidence type="ECO:0000256" key="1">
    <source>
        <dbReference type="ARBA" id="ARBA00022679"/>
    </source>
</evidence>
<reference evidence="4 6" key="1">
    <citation type="submission" date="2016-08" db="EMBL/GenBank/DDBJ databases">
        <title>Draft genome sequence of Pseudomonas costantinii LMG 22119, type strain isolated from cultivated mushroom (Agaricus bisporus) sporophores.</title>
        <authorList>
            <person name="Tambong J.T."/>
        </authorList>
    </citation>
    <scope>NUCLEOTIDE SEQUENCE [LARGE SCALE GENOMIC DNA]</scope>
    <source>
        <strain evidence="4 6">LMG 22119</strain>
    </source>
</reference>
<dbReference type="Gene3D" id="3.40.630.30">
    <property type="match status" value="1"/>
</dbReference>
<dbReference type="PANTHER" id="PTHR43877">
    <property type="entry name" value="AMINOALKYLPHOSPHONATE N-ACETYLTRANSFERASE-RELATED-RELATED"/>
    <property type="match status" value="1"/>
</dbReference>
<evidence type="ECO:0000313" key="6">
    <source>
        <dbReference type="Proteomes" id="UP000181661"/>
    </source>
</evidence>
<name>A0A1S2V3X6_9PSED</name>
<dbReference type="Proteomes" id="UP000182179">
    <property type="component" value="Unassembled WGS sequence"/>
</dbReference>
<protein>
    <submittedName>
        <fullName evidence="5">Acetyltransferase (GNAT) family protein</fullName>
    </submittedName>
    <submittedName>
        <fullName evidence="4">GNAT family N-acetyltransferase</fullName>
    </submittedName>
</protein>
<dbReference type="AlphaFoldDB" id="A0A1S2V3X6"/>
<dbReference type="EMBL" id="MDDR01000018">
    <property type="protein sequence ID" value="OIN53423.1"/>
    <property type="molecule type" value="Genomic_DNA"/>
</dbReference>
<reference evidence="5 7" key="2">
    <citation type="submission" date="2016-10" db="EMBL/GenBank/DDBJ databases">
        <authorList>
            <person name="Varghese N."/>
            <person name="Submissions S."/>
        </authorList>
    </citation>
    <scope>NUCLEOTIDE SEQUENCE [LARGE SCALE GENOMIC DNA]</scope>
    <source>
        <strain evidence="5 7">BS2773</strain>
    </source>
</reference>
<evidence type="ECO:0000313" key="7">
    <source>
        <dbReference type="Proteomes" id="UP000182179"/>
    </source>
</evidence>
<keyword evidence="2" id="KW-0012">Acyltransferase</keyword>
<dbReference type="GO" id="GO:0016747">
    <property type="term" value="F:acyltransferase activity, transferring groups other than amino-acyl groups"/>
    <property type="evidence" value="ECO:0007669"/>
    <property type="project" value="InterPro"/>
</dbReference>
<dbReference type="OrthoDB" id="143110at2"/>
<dbReference type="RefSeq" id="WP_071483837.1">
    <property type="nucleotide sequence ID" value="NZ_FNTS01000002.1"/>
</dbReference>
<evidence type="ECO:0000313" key="4">
    <source>
        <dbReference type="EMBL" id="OIN53423.1"/>
    </source>
</evidence>
<feature type="domain" description="N-acetyltransferase" evidence="3">
    <location>
        <begin position="9"/>
        <end position="178"/>
    </location>
</feature>
<evidence type="ECO:0000313" key="5">
    <source>
        <dbReference type="EMBL" id="SED32894.1"/>
    </source>
</evidence>
<comment type="caution">
    <text evidence="4">The sequence shown here is derived from an EMBL/GenBank/DDBJ whole genome shotgun (WGS) entry which is preliminary data.</text>
</comment>
<dbReference type="Pfam" id="PF00583">
    <property type="entry name" value="Acetyltransf_1"/>
    <property type="match status" value="1"/>
</dbReference>
<dbReference type="Proteomes" id="UP000181661">
    <property type="component" value="Unassembled WGS sequence"/>
</dbReference>
<accession>A0A1S2V3X6</accession>
<keyword evidence="1 4" id="KW-0808">Transferase</keyword>
<dbReference type="InterPro" id="IPR050832">
    <property type="entry name" value="Bact_Acetyltransf"/>
</dbReference>
<evidence type="ECO:0000256" key="2">
    <source>
        <dbReference type="ARBA" id="ARBA00023315"/>
    </source>
</evidence>
<dbReference type="PROSITE" id="PS51186">
    <property type="entry name" value="GNAT"/>
    <property type="match status" value="1"/>
</dbReference>
<dbReference type="InterPro" id="IPR000182">
    <property type="entry name" value="GNAT_dom"/>
</dbReference>
<dbReference type="EMBL" id="FNTS01000002">
    <property type="protein sequence ID" value="SED32894.1"/>
    <property type="molecule type" value="Genomic_DNA"/>
</dbReference>
<organism evidence="4 6">
    <name type="scientific">Pseudomonas costantinii</name>
    <dbReference type="NCBI Taxonomy" id="168469"/>
    <lineage>
        <taxon>Bacteria</taxon>
        <taxon>Pseudomonadati</taxon>
        <taxon>Pseudomonadota</taxon>
        <taxon>Gammaproteobacteria</taxon>
        <taxon>Pseudomonadales</taxon>
        <taxon>Pseudomonadaceae</taxon>
        <taxon>Pseudomonas</taxon>
    </lineage>
</organism>
<proteinExistence type="predicted"/>
<evidence type="ECO:0000259" key="3">
    <source>
        <dbReference type="PROSITE" id="PS51186"/>
    </source>
</evidence>
<dbReference type="SUPFAM" id="SSF55729">
    <property type="entry name" value="Acyl-CoA N-acyltransferases (Nat)"/>
    <property type="match status" value="1"/>
</dbReference>
<sequence>MSTANPPAIIIRNAIPQDALCIGVLGMQVFLDTYATQGIRSSIANEALQAFAPESIAQLITQPGTALVVAELNNHLVGFAQITLNASHSMIEAPDVAELQRLYIQERFTGLGIGYQLLQAAEQRAALGGASLLWATVWVGNERALGFYPRRGYEELGAPTYTFQGETHGNRLFGKALNITAV</sequence>
<keyword evidence="7" id="KW-1185">Reference proteome</keyword>